<dbReference type="InParanoid" id="W0RE41"/>
<dbReference type="EMBL" id="CP007128">
    <property type="protein sequence ID" value="AHG89081.1"/>
    <property type="molecule type" value="Genomic_DNA"/>
</dbReference>
<dbReference type="PROSITE" id="PS51257">
    <property type="entry name" value="PROKAR_LIPOPROTEIN"/>
    <property type="match status" value="1"/>
</dbReference>
<dbReference type="RefSeq" id="WP_025410595.1">
    <property type="nucleotide sequence ID" value="NZ_CP007128.1"/>
</dbReference>
<reference evidence="1 2" key="1">
    <citation type="journal article" date="2014" name="Genome Announc.">
        <title>Genome Sequence and Methylome of Soil Bacterium Gemmatirosa kalamazoonensis KBS708T, a Member of the Rarely Cultivated Gemmatimonadetes Phylum.</title>
        <authorList>
            <person name="Debruyn J.M."/>
            <person name="Radosevich M."/>
            <person name="Wommack K.E."/>
            <person name="Polson S.W."/>
            <person name="Hauser L.J."/>
            <person name="Fawaz M.N."/>
            <person name="Korlach J."/>
            <person name="Tsai Y.C."/>
        </authorList>
    </citation>
    <scope>NUCLEOTIDE SEQUENCE [LARGE SCALE GENOMIC DNA]</scope>
    <source>
        <strain evidence="1 2">KBS708</strain>
    </source>
</reference>
<evidence type="ECO:0008006" key="3">
    <source>
        <dbReference type="Google" id="ProtNLM"/>
    </source>
</evidence>
<gene>
    <name evidence="1" type="ORF">J421_1544</name>
</gene>
<dbReference type="OrthoDB" id="57953at2"/>
<dbReference type="InterPro" id="IPR036514">
    <property type="entry name" value="SGNH_hydro_sf"/>
</dbReference>
<dbReference type="Gene3D" id="3.40.50.1110">
    <property type="entry name" value="SGNH hydrolase"/>
    <property type="match status" value="1"/>
</dbReference>
<sequence>MRPIHLSLIAATAVAGACTDAPSAPHLPATAVKPDLVSEGRGVFQRYVAIGTSVSMGWRSDGVTAQSQSTSWPAQLARLAGRELSVPSIDAPGCGAPLAAPLAGGLRVSGEPAAAPFLSRICAPNVPGVTLPAGNVAINAARTIHALTATPENPDPAYAPLYARVLPPGMSQVTAMMAQNPKIVSVELGANELLGARNGVYLPGVSVVPVSIWEPQYLAVLDSVEKTTKHALLVELIDDARSFPSFRTGAELWNARATFAPLNVSVSSDCQESENVLFVAVRVPVAAAAGAQRAQQGLGPATLSCANAPSSTGIQDYVLDPTDVAALNAQLASMNAVIRREAERRGWAHFALSALYERAVVKPPFDAVALLTTAEPYGPLVSLDGFHPSAAGSAVLAEAAAHALNDRYGFGIPLP</sequence>
<name>W0RE41_9BACT</name>
<dbReference type="GO" id="GO:0016788">
    <property type="term" value="F:hydrolase activity, acting on ester bonds"/>
    <property type="evidence" value="ECO:0007669"/>
    <property type="project" value="UniProtKB-ARBA"/>
</dbReference>
<dbReference type="SUPFAM" id="SSF52266">
    <property type="entry name" value="SGNH hydrolase"/>
    <property type="match status" value="1"/>
</dbReference>
<organism evidence="1 2">
    <name type="scientific">Gemmatirosa kalamazoonensis</name>
    <dbReference type="NCBI Taxonomy" id="861299"/>
    <lineage>
        <taxon>Bacteria</taxon>
        <taxon>Pseudomonadati</taxon>
        <taxon>Gemmatimonadota</taxon>
        <taxon>Gemmatimonadia</taxon>
        <taxon>Gemmatimonadales</taxon>
        <taxon>Gemmatimonadaceae</taxon>
        <taxon>Gemmatirosa</taxon>
    </lineage>
</organism>
<protein>
    <recommendedName>
        <fullName evidence="3">SGNH hydrolase-type esterase domain-containing protein</fullName>
    </recommendedName>
</protein>
<dbReference type="eggNOG" id="COG2755">
    <property type="taxonomic scope" value="Bacteria"/>
</dbReference>
<evidence type="ECO:0000313" key="1">
    <source>
        <dbReference type="EMBL" id="AHG89081.1"/>
    </source>
</evidence>
<keyword evidence="2" id="KW-1185">Reference proteome</keyword>
<evidence type="ECO:0000313" key="2">
    <source>
        <dbReference type="Proteomes" id="UP000019151"/>
    </source>
</evidence>
<dbReference type="STRING" id="861299.J421_1544"/>
<dbReference type="AlphaFoldDB" id="W0RE41"/>
<dbReference type="KEGG" id="gba:J421_1544"/>
<dbReference type="Proteomes" id="UP000019151">
    <property type="component" value="Chromosome"/>
</dbReference>
<accession>W0RE41</accession>
<dbReference type="HOGENOM" id="CLU_661838_0_0_0"/>
<proteinExistence type="predicted"/>